<dbReference type="Proteomes" id="UP000323000">
    <property type="component" value="Chromosome 12"/>
</dbReference>
<feature type="region of interest" description="Disordered" evidence="7">
    <location>
        <begin position="283"/>
        <end position="338"/>
    </location>
</feature>
<dbReference type="GO" id="GO:0016592">
    <property type="term" value="C:mediator complex"/>
    <property type="evidence" value="ECO:0007669"/>
    <property type="project" value="InterPro"/>
</dbReference>
<feature type="compositionally biased region" description="Pro residues" evidence="7">
    <location>
        <begin position="286"/>
        <end position="295"/>
    </location>
</feature>
<dbReference type="FunFam" id="3.10.450.580:FF:000002">
    <property type="entry name" value="Mediator of RNA polymerase II transcription subunit 6"/>
    <property type="match status" value="1"/>
</dbReference>
<dbReference type="Pfam" id="PF04934">
    <property type="entry name" value="Med6"/>
    <property type="match status" value="1"/>
</dbReference>
<comment type="subcellular location">
    <subcellularLocation>
        <location evidence="1 6">Nucleus</location>
    </subcellularLocation>
</comment>
<accession>A0A5C7GYI0</accession>
<evidence type="ECO:0000313" key="9">
    <source>
        <dbReference type="Proteomes" id="UP000323000"/>
    </source>
</evidence>
<protein>
    <recommendedName>
        <fullName evidence="6">Mediator of RNA polymerase II transcription subunit 6</fullName>
    </recommendedName>
    <alternativeName>
        <fullName evidence="6">Mediator complex subunit 6</fullName>
    </alternativeName>
</protein>
<dbReference type="GO" id="GO:0006357">
    <property type="term" value="P:regulation of transcription by RNA polymerase II"/>
    <property type="evidence" value="ECO:0007669"/>
    <property type="project" value="InterPro"/>
</dbReference>
<keyword evidence="4 6" id="KW-0804">Transcription</keyword>
<dbReference type="GO" id="GO:0003712">
    <property type="term" value="F:transcription coregulator activity"/>
    <property type="evidence" value="ECO:0007669"/>
    <property type="project" value="InterPro"/>
</dbReference>
<dbReference type="PANTHER" id="PTHR13104">
    <property type="entry name" value="MED-6-RELATED"/>
    <property type="match status" value="1"/>
</dbReference>
<proteinExistence type="inferred from homology"/>
<evidence type="ECO:0000256" key="6">
    <source>
        <dbReference type="RuleBase" id="RU364143"/>
    </source>
</evidence>
<keyword evidence="9" id="KW-1185">Reference proteome</keyword>
<dbReference type="AlphaFoldDB" id="A0A5C7GYI0"/>
<sequence length="338" mass="37759">MTTPPPGANFEAGPPAPVVPPGTDMTGICFRDQLWLNSYPLDRNMVFDYFALSPFYDWTCNNEQLRMRSIHPLDISQLSKMTGIEYMLSEVMEPHLFVIRKQKRDSPEKVTPMLSYYLLDGSIYQAPLLCNVFAARIVSFSSLLSSGRALYHIQKAFTTAASKLEKIGYVITVMKRESSVQAHVIVLVELDLTEQASRRRDNHSVKQSMVLHAEVIKKDRLMLAIDLNHDHLSYVVAVGLPLDFVLAVDAENEGATLDSKVTKETIDFKEVKRVDHILASLQRKLPPAPPPPPFPEGYTPPTTTGEAENGPETKQTGETLPPPADPIIDQGPAKRMKF</sequence>
<evidence type="ECO:0000256" key="1">
    <source>
        <dbReference type="ARBA" id="ARBA00004123"/>
    </source>
</evidence>
<dbReference type="InterPro" id="IPR007018">
    <property type="entry name" value="Mediator_Med6"/>
</dbReference>
<gene>
    <name evidence="6" type="primary">MED6</name>
    <name evidence="8" type="ORF">EZV62_025432</name>
</gene>
<comment type="subunit">
    <text evidence="6">Component of the Mediator complex.</text>
</comment>
<reference evidence="9" key="1">
    <citation type="journal article" date="2019" name="Gigascience">
        <title>De novo genome assembly of the endangered Acer yangbiense, a plant species with extremely small populations endemic to Yunnan Province, China.</title>
        <authorList>
            <person name="Yang J."/>
            <person name="Wariss H.M."/>
            <person name="Tao L."/>
            <person name="Zhang R."/>
            <person name="Yun Q."/>
            <person name="Hollingsworth P."/>
            <person name="Dao Z."/>
            <person name="Luo G."/>
            <person name="Guo H."/>
            <person name="Ma Y."/>
            <person name="Sun W."/>
        </authorList>
    </citation>
    <scope>NUCLEOTIDE SEQUENCE [LARGE SCALE GENOMIC DNA]</scope>
    <source>
        <strain evidence="9">cv. Malutang</strain>
    </source>
</reference>
<comment type="function">
    <text evidence="6">Component of the Mediator complex, a coactivator involved in the regulated transcription of nearly all RNA polymerase II-dependent genes. Mediator functions as a bridge to convey information from gene-specific regulatory proteins to the basal RNA polymerase II transcription machinery. Mediator is recruited to promoters by direct interactions with regulatory proteins and serves as a scaffold for the assembly of a functional preinitiation complex with RNA polymerase II and the general transcription factors.</text>
</comment>
<evidence type="ECO:0000256" key="7">
    <source>
        <dbReference type="SAM" id="MobiDB-lite"/>
    </source>
</evidence>
<evidence type="ECO:0000313" key="8">
    <source>
        <dbReference type="EMBL" id="TXG49557.1"/>
    </source>
</evidence>
<evidence type="ECO:0000256" key="3">
    <source>
        <dbReference type="ARBA" id="ARBA00023015"/>
    </source>
</evidence>
<dbReference type="EMBL" id="VAHF01000012">
    <property type="protein sequence ID" value="TXG49557.1"/>
    <property type="molecule type" value="Genomic_DNA"/>
</dbReference>
<keyword evidence="6" id="KW-0010">Activator</keyword>
<keyword evidence="5 6" id="KW-0539">Nucleus</keyword>
<comment type="caution">
    <text evidence="8">The sequence shown here is derived from an EMBL/GenBank/DDBJ whole genome shotgun (WGS) entry which is preliminary data.</text>
</comment>
<organism evidence="8 9">
    <name type="scientific">Acer yangbiense</name>
    <dbReference type="NCBI Taxonomy" id="1000413"/>
    <lineage>
        <taxon>Eukaryota</taxon>
        <taxon>Viridiplantae</taxon>
        <taxon>Streptophyta</taxon>
        <taxon>Embryophyta</taxon>
        <taxon>Tracheophyta</taxon>
        <taxon>Spermatophyta</taxon>
        <taxon>Magnoliopsida</taxon>
        <taxon>eudicotyledons</taxon>
        <taxon>Gunneridae</taxon>
        <taxon>Pentapetalae</taxon>
        <taxon>rosids</taxon>
        <taxon>malvids</taxon>
        <taxon>Sapindales</taxon>
        <taxon>Sapindaceae</taxon>
        <taxon>Hippocastanoideae</taxon>
        <taxon>Acereae</taxon>
        <taxon>Acer</taxon>
    </lineage>
</organism>
<dbReference type="OrthoDB" id="344220at2759"/>
<dbReference type="InterPro" id="IPR038566">
    <property type="entry name" value="Mediator_Med6_sf"/>
</dbReference>
<name>A0A5C7GYI0_9ROSI</name>
<evidence type="ECO:0000256" key="2">
    <source>
        <dbReference type="ARBA" id="ARBA00007526"/>
    </source>
</evidence>
<comment type="similarity">
    <text evidence="2 6">Belongs to the Mediator complex subunit 6 family.</text>
</comment>
<evidence type="ECO:0000256" key="4">
    <source>
        <dbReference type="ARBA" id="ARBA00023163"/>
    </source>
</evidence>
<evidence type="ECO:0000256" key="5">
    <source>
        <dbReference type="ARBA" id="ARBA00023242"/>
    </source>
</evidence>
<dbReference type="Gene3D" id="3.10.450.580">
    <property type="entry name" value="Mediator complex, subunit Med6"/>
    <property type="match status" value="1"/>
</dbReference>
<keyword evidence="3 6" id="KW-0805">Transcription regulation</keyword>